<dbReference type="NCBIfam" id="TIGR02893">
    <property type="entry name" value="spore_yabQ"/>
    <property type="match status" value="1"/>
</dbReference>
<dbReference type="EMBL" id="CBXI010000029">
    <property type="protein sequence ID" value="CDL91621.1"/>
    <property type="molecule type" value="Genomic_DNA"/>
</dbReference>
<evidence type="ECO:0000313" key="3">
    <source>
        <dbReference type="Proteomes" id="UP000019482"/>
    </source>
</evidence>
<sequence>MIMSISVQLKLIIFSFIAGIITGILFDIYRIIRGGSVSNKIVIFIEDILFWIFAGATVFVFLLYTNYAYTDAYVYLWIGSGIYIYFKILSKTLFNIEKKIFELCGKLIRVTVNFILYPVQFIIYRNKFKKNRNYKK</sequence>
<keyword evidence="1" id="KW-0812">Transmembrane</keyword>
<dbReference type="InterPro" id="IPR019074">
    <property type="entry name" value="YabQ"/>
</dbReference>
<dbReference type="Proteomes" id="UP000019482">
    <property type="component" value="Unassembled WGS sequence"/>
</dbReference>
<gene>
    <name evidence="2" type="ORF">CTDIVETGP_1691</name>
</gene>
<dbReference type="Pfam" id="PF09578">
    <property type="entry name" value="Spore_YabQ"/>
    <property type="match status" value="1"/>
</dbReference>
<keyword evidence="1" id="KW-1133">Transmembrane helix</keyword>
<keyword evidence="3" id="KW-1185">Reference proteome</keyword>
<dbReference type="OrthoDB" id="1685240at2"/>
<comment type="caution">
    <text evidence="2">The sequence shown here is derived from an EMBL/GenBank/DDBJ whole genome shotgun (WGS) entry which is preliminary data.</text>
</comment>
<keyword evidence="1" id="KW-0472">Membrane</keyword>
<dbReference type="AlphaFoldDB" id="W6N5Q9"/>
<protein>
    <submittedName>
        <fullName evidence="2">Spore cortex biosynthesis protein</fullName>
    </submittedName>
</protein>
<feature type="transmembrane region" description="Helical" evidence="1">
    <location>
        <begin position="12"/>
        <end position="29"/>
    </location>
</feature>
<feature type="transmembrane region" description="Helical" evidence="1">
    <location>
        <begin position="107"/>
        <end position="124"/>
    </location>
</feature>
<feature type="transmembrane region" description="Helical" evidence="1">
    <location>
        <begin position="67"/>
        <end position="86"/>
    </location>
</feature>
<proteinExistence type="predicted"/>
<feature type="transmembrane region" description="Helical" evidence="1">
    <location>
        <begin position="41"/>
        <end position="61"/>
    </location>
</feature>
<accession>W6N5Q9</accession>
<evidence type="ECO:0000256" key="1">
    <source>
        <dbReference type="SAM" id="Phobius"/>
    </source>
</evidence>
<organism evidence="2 3">
    <name type="scientific">Clostridium tyrobutyricum DIVETGP</name>
    <dbReference type="NCBI Taxonomy" id="1408889"/>
    <lineage>
        <taxon>Bacteria</taxon>
        <taxon>Bacillati</taxon>
        <taxon>Bacillota</taxon>
        <taxon>Clostridia</taxon>
        <taxon>Eubacteriales</taxon>
        <taxon>Clostridiaceae</taxon>
        <taxon>Clostridium</taxon>
    </lineage>
</organism>
<evidence type="ECO:0000313" key="2">
    <source>
        <dbReference type="EMBL" id="CDL91621.1"/>
    </source>
</evidence>
<reference evidence="2 3" key="1">
    <citation type="journal article" date="2015" name="Genome Announc.">
        <title>Draft Genome Sequence of Clostridium tyrobutyricum Strain DIVETGP, Isolated from Cow's Milk for Grana Padano Production.</title>
        <authorList>
            <person name="Soggiu A."/>
            <person name="Piras C."/>
            <person name="Gaiarsa S."/>
            <person name="Sassera D."/>
            <person name="Roncada P."/>
            <person name="Bendixen E."/>
            <person name="Brasca M."/>
            <person name="Bonizzi L."/>
        </authorList>
    </citation>
    <scope>NUCLEOTIDE SEQUENCE [LARGE SCALE GENOMIC DNA]</scope>
    <source>
        <strain evidence="2 3">DIVETGP</strain>
    </source>
</reference>
<name>W6N5Q9_CLOTY</name>